<proteinExistence type="predicted"/>
<name>A0ABW8RLP8_9BACI</name>
<keyword evidence="2" id="KW-1185">Reference proteome</keyword>
<dbReference type="Proteomes" id="UP001623041">
    <property type="component" value="Unassembled WGS sequence"/>
</dbReference>
<evidence type="ECO:0000313" key="1">
    <source>
        <dbReference type="EMBL" id="MFK9093487.1"/>
    </source>
</evidence>
<sequence length="110" mass="13058">MIGTLTLNNWKMIPFCTERIIWIHYVAELAKIKDRNKLIKGMHINSTYTAFAHFWLIQQLVQPKEWRFVTDDDSSLATAIYRVFSKNFRLYNAHPLCKQNRQEKIGKAKT</sequence>
<dbReference type="RefSeq" id="WP_406582000.1">
    <property type="nucleotide sequence ID" value="NZ_JBJHQH010000015.1"/>
</dbReference>
<comment type="caution">
    <text evidence="1">The sequence shown here is derived from an EMBL/GenBank/DDBJ whole genome shotgun (WGS) entry which is preliminary data.</text>
</comment>
<accession>A0ABW8RLP8</accession>
<protein>
    <submittedName>
        <fullName evidence="1">Uncharacterized protein</fullName>
    </submittedName>
</protein>
<gene>
    <name evidence="1" type="ORF">ACJEBI_18640</name>
</gene>
<dbReference type="EMBL" id="JBJHQH010000015">
    <property type="protein sequence ID" value="MFK9093487.1"/>
    <property type="molecule type" value="Genomic_DNA"/>
</dbReference>
<organism evidence="1 2">
    <name type="scientific">Bacillus salipaludis</name>
    <dbReference type="NCBI Taxonomy" id="2547811"/>
    <lineage>
        <taxon>Bacteria</taxon>
        <taxon>Bacillati</taxon>
        <taxon>Bacillota</taxon>
        <taxon>Bacilli</taxon>
        <taxon>Bacillales</taxon>
        <taxon>Bacillaceae</taxon>
        <taxon>Bacillus</taxon>
    </lineage>
</organism>
<reference evidence="1 2" key="1">
    <citation type="submission" date="2024-11" db="EMBL/GenBank/DDBJ databases">
        <authorList>
            <person name="Lucas J.A."/>
        </authorList>
    </citation>
    <scope>NUCLEOTIDE SEQUENCE [LARGE SCALE GENOMIC DNA]</scope>
    <source>
        <strain evidence="1 2">Z 5.4</strain>
    </source>
</reference>
<evidence type="ECO:0000313" key="2">
    <source>
        <dbReference type="Proteomes" id="UP001623041"/>
    </source>
</evidence>